<dbReference type="Pfam" id="PF00487">
    <property type="entry name" value="FA_desaturase"/>
    <property type="match status" value="1"/>
</dbReference>
<dbReference type="OrthoDB" id="260091at2759"/>
<evidence type="ECO:0000256" key="6">
    <source>
        <dbReference type="ARBA" id="ARBA00022723"/>
    </source>
</evidence>
<gene>
    <name evidence="14" type="ORF">Taro_043268</name>
</gene>
<comment type="similarity">
    <text evidence="3">Belongs to the fatty acid desaturase type 1 family.</text>
</comment>
<dbReference type="GO" id="GO:0046872">
    <property type="term" value="F:metal ion binding"/>
    <property type="evidence" value="ECO:0007669"/>
    <property type="project" value="UniProtKB-KW"/>
</dbReference>
<feature type="transmembrane region" description="Helical" evidence="12">
    <location>
        <begin position="260"/>
        <end position="280"/>
    </location>
</feature>
<evidence type="ECO:0000259" key="13">
    <source>
        <dbReference type="PROSITE" id="PS50255"/>
    </source>
</evidence>
<dbReference type="GO" id="GO:0016020">
    <property type="term" value="C:membrane"/>
    <property type="evidence" value="ECO:0007669"/>
    <property type="project" value="UniProtKB-SubCell"/>
</dbReference>
<dbReference type="EMBL" id="NMUH01004657">
    <property type="protein sequence ID" value="MQM10377.1"/>
    <property type="molecule type" value="Genomic_DNA"/>
</dbReference>
<dbReference type="SMR" id="A0A843WQY7"/>
<dbReference type="SMART" id="SM01117">
    <property type="entry name" value="Cyt-b5"/>
    <property type="match status" value="1"/>
</dbReference>
<accession>A0A843WQY7</accession>
<proteinExistence type="inferred from homology"/>
<evidence type="ECO:0000313" key="15">
    <source>
        <dbReference type="Proteomes" id="UP000652761"/>
    </source>
</evidence>
<feature type="transmembrane region" description="Helical" evidence="12">
    <location>
        <begin position="145"/>
        <end position="165"/>
    </location>
</feature>
<keyword evidence="11 12" id="KW-0472">Membrane</keyword>
<reference evidence="14" key="1">
    <citation type="submission" date="2017-07" db="EMBL/GenBank/DDBJ databases">
        <title>Taro Niue Genome Assembly and Annotation.</title>
        <authorList>
            <person name="Atibalentja N."/>
            <person name="Keating K."/>
            <person name="Fields C.J."/>
        </authorList>
    </citation>
    <scope>NUCLEOTIDE SEQUENCE</scope>
    <source>
        <strain evidence="14">Niue_2</strain>
        <tissue evidence="14">Leaf</tissue>
    </source>
</reference>
<dbReference type="AlphaFoldDB" id="A0A843WQY7"/>
<evidence type="ECO:0000256" key="2">
    <source>
        <dbReference type="ARBA" id="ARBA00005189"/>
    </source>
</evidence>
<dbReference type="InterPro" id="IPR036400">
    <property type="entry name" value="Cyt_B5-like_heme/steroid_sf"/>
</dbReference>
<evidence type="ECO:0000256" key="9">
    <source>
        <dbReference type="ARBA" id="ARBA00023004"/>
    </source>
</evidence>
<dbReference type="GO" id="GO:0016717">
    <property type="term" value="F:oxidoreductase activity, acting on paired donors, with oxidation of a pair of donors resulting in the reduction of molecular oxygen to two molecules of water"/>
    <property type="evidence" value="ECO:0007669"/>
    <property type="project" value="UniProtKB-ARBA"/>
</dbReference>
<evidence type="ECO:0000256" key="5">
    <source>
        <dbReference type="ARBA" id="ARBA00022692"/>
    </source>
</evidence>
<evidence type="ECO:0000256" key="12">
    <source>
        <dbReference type="SAM" id="Phobius"/>
    </source>
</evidence>
<evidence type="ECO:0000256" key="7">
    <source>
        <dbReference type="ARBA" id="ARBA00022989"/>
    </source>
</evidence>
<dbReference type="GO" id="GO:0006629">
    <property type="term" value="P:lipid metabolic process"/>
    <property type="evidence" value="ECO:0007669"/>
    <property type="project" value="UniProtKB-KW"/>
</dbReference>
<keyword evidence="6" id="KW-0479">Metal-binding</keyword>
<feature type="transmembrane region" description="Helical" evidence="12">
    <location>
        <begin position="292"/>
        <end position="310"/>
    </location>
</feature>
<keyword evidence="7 12" id="KW-1133">Transmembrane helix</keyword>
<evidence type="ECO:0000256" key="11">
    <source>
        <dbReference type="ARBA" id="ARBA00023136"/>
    </source>
</evidence>
<keyword evidence="15" id="KW-1185">Reference proteome</keyword>
<feature type="transmembrane region" description="Helical" evidence="12">
    <location>
        <begin position="177"/>
        <end position="198"/>
    </location>
</feature>
<comment type="subcellular location">
    <subcellularLocation>
        <location evidence="1">Membrane</location>
        <topology evidence="1">Multi-pass membrane protein</topology>
    </subcellularLocation>
</comment>
<dbReference type="Gene3D" id="3.10.120.10">
    <property type="entry name" value="Cytochrome b5-like heme/steroid binding domain"/>
    <property type="match status" value="1"/>
</dbReference>
<dbReference type="InterPro" id="IPR012171">
    <property type="entry name" value="Fatty_acid_desaturase"/>
</dbReference>
<evidence type="ECO:0000256" key="8">
    <source>
        <dbReference type="ARBA" id="ARBA00023002"/>
    </source>
</evidence>
<keyword evidence="5 12" id="KW-0812">Transmembrane</keyword>
<dbReference type="PANTHER" id="PTHR19353">
    <property type="entry name" value="FATTY ACID DESATURASE 2"/>
    <property type="match status" value="1"/>
</dbReference>
<feature type="domain" description="Cytochrome b5 heme-binding" evidence="13">
    <location>
        <begin position="13"/>
        <end position="88"/>
    </location>
</feature>
<keyword evidence="4" id="KW-0349">Heme</keyword>
<evidence type="ECO:0000313" key="14">
    <source>
        <dbReference type="EMBL" id="MQM10377.1"/>
    </source>
</evidence>
<organism evidence="14 15">
    <name type="scientific">Colocasia esculenta</name>
    <name type="common">Wild taro</name>
    <name type="synonym">Arum esculentum</name>
    <dbReference type="NCBI Taxonomy" id="4460"/>
    <lineage>
        <taxon>Eukaryota</taxon>
        <taxon>Viridiplantae</taxon>
        <taxon>Streptophyta</taxon>
        <taxon>Embryophyta</taxon>
        <taxon>Tracheophyta</taxon>
        <taxon>Spermatophyta</taxon>
        <taxon>Magnoliopsida</taxon>
        <taxon>Liliopsida</taxon>
        <taxon>Araceae</taxon>
        <taxon>Aroideae</taxon>
        <taxon>Colocasieae</taxon>
        <taxon>Colocasia</taxon>
    </lineage>
</organism>
<keyword evidence="10" id="KW-0443">Lipid metabolism</keyword>
<dbReference type="InterPro" id="IPR001199">
    <property type="entry name" value="Cyt_B5-like_heme/steroid-bd"/>
</dbReference>
<comment type="pathway">
    <text evidence="2">Lipid metabolism.</text>
</comment>
<dbReference type="Pfam" id="PF00173">
    <property type="entry name" value="Cyt-b5"/>
    <property type="match status" value="1"/>
</dbReference>
<keyword evidence="9" id="KW-0408">Iron</keyword>
<dbReference type="SUPFAM" id="SSF55856">
    <property type="entry name" value="Cytochrome b5-like heme/steroid binding domain"/>
    <property type="match status" value="1"/>
</dbReference>
<evidence type="ECO:0000256" key="3">
    <source>
        <dbReference type="ARBA" id="ARBA00009295"/>
    </source>
</evidence>
<dbReference type="PIRSF" id="PIRSF015921">
    <property type="entry name" value="FA_sphinglp_des"/>
    <property type="match status" value="1"/>
</dbReference>
<protein>
    <recommendedName>
        <fullName evidence="13">Cytochrome b5 heme-binding domain-containing protein</fullName>
    </recommendedName>
</protein>
<sequence>MAAREETHNAPSARTITTEELRRHNSASDLWIAINGKVCDVTAWADHHPGGDLPLLIFAGQDVTDAFLAYHPASAWPLLDRYLVARLSDHRVSDLSRDYRRLAGEFARRGLFDSRGHGAVAVLCLVLLLLAAAVCGVVYTRSPAVHALSGALVGFLWIQAAFVGHDSGHYWVMPTGGLTRLAQLLAGNCLMGISIAWWKRNHNAHHIACNSLDFDPDLQHMPLFAVSPDLFRSLTSFYYRRKMAFDAVARLLVSYQHWTFYPVMCVARVNLFAQSILFLLSGEKVPGRWQEILGLTVFWVWFPLLVSYLPTWGERATFVMASFAVSGILHVQLCLSHFSSPVYVGRPAANDWFQNQTVGTLDIACSPWMDWFHGGLQFQLEHHLFPRLPRCQLRRVAPRVRALCVKHGLPNSTASFWEANARTIATLRAAALQARGGANPAPKNLLWEAVNAYG</sequence>
<dbReference type="PROSITE" id="PS50255">
    <property type="entry name" value="CYTOCHROME_B5_2"/>
    <property type="match status" value="1"/>
</dbReference>
<evidence type="ECO:0000256" key="1">
    <source>
        <dbReference type="ARBA" id="ARBA00004141"/>
    </source>
</evidence>
<evidence type="ECO:0000256" key="4">
    <source>
        <dbReference type="ARBA" id="ARBA00022617"/>
    </source>
</evidence>
<dbReference type="InterPro" id="IPR005804">
    <property type="entry name" value="FA_desaturase_dom"/>
</dbReference>
<evidence type="ECO:0000256" key="10">
    <source>
        <dbReference type="ARBA" id="ARBA00023098"/>
    </source>
</evidence>
<feature type="transmembrane region" description="Helical" evidence="12">
    <location>
        <begin position="118"/>
        <end position="139"/>
    </location>
</feature>
<dbReference type="CDD" id="cd03506">
    <property type="entry name" value="Delta6-FADS-like"/>
    <property type="match status" value="1"/>
</dbReference>
<name>A0A843WQY7_COLES</name>
<dbReference type="PANTHER" id="PTHR19353:SF30">
    <property type="entry name" value="DELTA 8-(E)-SPHINGOLIPID DESATURASE"/>
    <property type="match status" value="1"/>
</dbReference>
<keyword evidence="8" id="KW-0560">Oxidoreductase</keyword>
<dbReference type="Proteomes" id="UP000652761">
    <property type="component" value="Unassembled WGS sequence"/>
</dbReference>
<comment type="caution">
    <text evidence="14">The sequence shown here is derived from an EMBL/GenBank/DDBJ whole genome shotgun (WGS) entry which is preliminary data.</text>
</comment>